<feature type="repeat" description="NHL" evidence="2">
    <location>
        <begin position="76"/>
        <end position="115"/>
    </location>
</feature>
<dbReference type="GO" id="GO:0000209">
    <property type="term" value="P:protein polyubiquitination"/>
    <property type="evidence" value="ECO:0007669"/>
    <property type="project" value="TreeGrafter"/>
</dbReference>
<dbReference type="GO" id="GO:0008233">
    <property type="term" value="F:peptidase activity"/>
    <property type="evidence" value="ECO:0007669"/>
    <property type="project" value="InterPro"/>
</dbReference>
<evidence type="ECO:0000259" key="3">
    <source>
        <dbReference type="PROSITE" id="PS51766"/>
    </source>
</evidence>
<dbReference type="PROSITE" id="PS51125">
    <property type="entry name" value="NHL"/>
    <property type="match status" value="4"/>
</dbReference>
<dbReference type="Gene3D" id="2.60.40.680">
    <property type="match status" value="1"/>
</dbReference>
<name>A0A1V1PDU0_9BACT</name>
<protein>
    <submittedName>
        <fullName evidence="4">NHL repeat containing</fullName>
    </submittedName>
</protein>
<dbReference type="SUPFAM" id="SSF101898">
    <property type="entry name" value="NHL repeat"/>
    <property type="match status" value="1"/>
</dbReference>
<dbReference type="InterPro" id="IPR036439">
    <property type="entry name" value="Dockerin_dom_sf"/>
</dbReference>
<dbReference type="Gene3D" id="3.40.50.1460">
    <property type="match status" value="2"/>
</dbReference>
<evidence type="ECO:0000313" key="5">
    <source>
        <dbReference type="Proteomes" id="UP000189670"/>
    </source>
</evidence>
<dbReference type="PANTHER" id="PTHR24104:SF25">
    <property type="entry name" value="PROTEIN LIN-41"/>
    <property type="match status" value="1"/>
</dbReference>
<evidence type="ECO:0000313" key="4">
    <source>
        <dbReference type="EMBL" id="ETR72835.1"/>
    </source>
</evidence>
<dbReference type="PANTHER" id="PTHR24104">
    <property type="entry name" value="E3 UBIQUITIN-PROTEIN LIGASE NHLRC1-RELATED"/>
    <property type="match status" value="1"/>
</dbReference>
<dbReference type="InterPro" id="IPR001258">
    <property type="entry name" value="NHL_repeat"/>
</dbReference>
<dbReference type="InterPro" id="IPR008969">
    <property type="entry name" value="CarboxyPept-like_regulatory"/>
</dbReference>
<dbReference type="InterPro" id="IPR050952">
    <property type="entry name" value="TRIM-NHL_E3_ligases"/>
</dbReference>
<dbReference type="Pfam" id="PF01650">
    <property type="entry name" value="Peptidase_C13"/>
    <property type="match status" value="1"/>
</dbReference>
<reference evidence="5" key="1">
    <citation type="submission" date="2012-11" db="EMBL/GenBank/DDBJ databases">
        <authorList>
            <person name="Lucero-Rivera Y.E."/>
            <person name="Tovar-Ramirez D."/>
        </authorList>
    </citation>
    <scope>NUCLEOTIDE SEQUENCE [LARGE SCALE GENOMIC DNA]</scope>
    <source>
        <strain evidence="5">Araruama</strain>
    </source>
</reference>
<dbReference type="InterPro" id="IPR016134">
    <property type="entry name" value="Dockerin_dom"/>
</dbReference>
<dbReference type="PROSITE" id="PS51766">
    <property type="entry name" value="DOCKERIN"/>
    <property type="match status" value="1"/>
</dbReference>
<dbReference type="EMBL" id="ATBP01000109">
    <property type="protein sequence ID" value="ETR72835.1"/>
    <property type="molecule type" value="Genomic_DNA"/>
</dbReference>
<feature type="repeat" description="NHL" evidence="2">
    <location>
        <begin position="125"/>
        <end position="162"/>
    </location>
</feature>
<keyword evidence="1" id="KW-0677">Repeat</keyword>
<dbReference type="Proteomes" id="UP000189670">
    <property type="component" value="Unassembled WGS sequence"/>
</dbReference>
<feature type="domain" description="Dockerin" evidence="3">
    <location>
        <begin position="1867"/>
        <end position="1935"/>
    </location>
</feature>
<dbReference type="Pfam" id="PF01436">
    <property type="entry name" value="NHL"/>
    <property type="match status" value="3"/>
</dbReference>
<gene>
    <name evidence="4" type="ORF">OMM_01410</name>
</gene>
<dbReference type="GO" id="GO:0043161">
    <property type="term" value="P:proteasome-mediated ubiquitin-dependent protein catabolic process"/>
    <property type="evidence" value="ECO:0007669"/>
    <property type="project" value="TreeGrafter"/>
</dbReference>
<feature type="repeat" description="NHL" evidence="2">
    <location>
        <begin position="217"/>
        <end position="256"/>
    </location>
</feature>
<feature type="repeat" description="NHL" evidence="2">
    <location>
        <begin position="170"/>
        <end position="209"/>
    </location>
</feature>
<dbReference type="Gene3D" id="2.60.120.380">
    <property type="match status" value="1"/>
</dbReference>
<dbReference type="CDD" id="cd14256">
    <property type="entry name" value="Dockerin_I"/>
    <property type="match status" value="1"/>
</dbReference>
<evidence type="ECO:0000256" key="1">
    <source>
        <dbReference type="ARBA" id="ARBA00022737"/>
    </source>
</evidence>
<evidence type="ECO:0000256" key="2">
    <source>
        <dbReference type="PROSITE-ProRule" id="PRU00504"/>
    </source>
</evidence>
<dbReference type="SUPFAM" id="SSF49464">
    <property type="entry name" value="Carboxypeptidase regulatory domain-like"/>
    <property type="match status" value="1"/>
</dbReference>
<dbReference type="Gene3D" id="2.120.10.30">
    <property type="entry name" value="TolB, C-terminal domain"/>
    <property type="match status" value="2"/>
</dbReference>
<dbReference type="InterPro" id="IPR002102">
    <property type="entry name" value="Cohesin_dom"/>
</dbReference>
<dbReference type="GO" id="GO:0004553">
    <property type="term" value="F:hydrolase activity, hydrolyzing O-glycosyl compounds"/>
    <property type="evidence" value="ECO:0007669"/>
    <property type="project" value="InterPro"/>
</dbReference>
<dbReference type="SUPFAM" id="SSF63446">
    <property type="entry name" value="Type I dockerin domain"/>
    <property type="match status" value="1"/>
</dbReference>
<dbReference type="Gene3D" id="2.60.40.1120">
    <property type="entry name" value="Carboxypeptidase-like, regulatory domain"/>
    <property type="match status" value="1"/>
</dbReference>
<dbReference type="InterPro" id="IPR002105">
    <property type="entry name" value="Dockerin_1_rpt"/>
</dbReference>
<dbReference type="Gene3D" id="1.10.1330.10">
    <property type="entry name" value="Dockerin domain"/>
    <property type="match status" value="1"/>
</dbReference>
<dbReference type="InterPro" id="IPR011042">
    <property type="entry name" value="6-blade_b-propeller_TolB-like"/>
</dbReference>
<dbReference type="GO" id="GO:0061630">
    <property type="term" value="F:ubiquitin protein ligase activity"/>
    <property type="evidence" value="ECO:0007669"/>
    <property type="project" value="TreeGrafter"/>
</dbReference>
<accession>A0A1V1PDU0</accession>
<dbReference type="InterPro" id="IPR001096">
    <property type="entry name" value="Peptidase_C13"/>
</dbReference>
<sequence length="1945" mass="216217">MDHEENIFATDHIAHCIRKFDRNGTPLQKWGSYGSSPGQFWYPAGIDVYLDTVFVSDANDRIQKFSLDGRFLDTWGERGSSAGKFNKPQGLAVDADGFLYVADTLNHRIQKFDNQGTFIVEWGDYGNANGEFSEPSGVAVDHNKHVFVVDQNNNRIQKFDSTGIYLAQWGTEGIEQAEFSYPSEISLDRDGYVYVADTFNDRIQKFSSSGAFMAEWGISGNNPGEMDSPRAIDIHQNGRVIVADTRNNRIQIFRNADLPDYKAIIVAGGGPYAGNNLWASTQMCANFAYRALVYQGLNKNNIQYLSSNKDLNVSSNALINGPAAMDNLKNAILNWSTDADRLVLYMIDHGGDGVFRLNDESILQSQKLDAWLDQIQEHTGMQVIVIYDACKSGSFVDDLIPPETLDRVVITSSQEDENAYFVSQGAISFSIFFWTQIFNGSSLWEAFSIARDAMNAPVSYQTAMLDDNGNGIANESDDGLIANNVFIGNGVQLSGDSPIINIVSPDQVISNDSKAKIYADNIHDPDGIARVWAVIRPPQYQPNPYFHPIQDLPSIELTYNSPGRYEATYQDFHTEGVYQVAIYAMDRMGNTSPPKMTTVSITQPLSDKVILVAGAPNEHTTRQAIDRNAKLAYDSLIFQGYASKDITFLCPSENNIVADALPGIDNFKNAITNIDDHTKDVLIYFIGNGDNATFQINADEYISAKEMDNWLDTIKPNIQGYLTFIYDADCAGSFIAHLTETGSPQRILITSTGKSGIANNGANGALSFSSFFWQRIFSGDTTRQAFVRSVNALACAFPGQVPMLDDNGNGIPNESGLDGTLAEKHRVGCGIMMADDFPIIGSVSPEISLTSTHTSELYVDSVSSTREILKVWAVINPPSLAYQQLMHQSPPSEIIEMTLSGDRYSCMWDHFDRYGSYQIAFFAEDILNNVSLPVNTTIFQKSCADVYESDNHFDLSQIIVPDNLFAQKHNFHEPDDTDWCLFFGVKDVTYSIEAFDLGNKCDVVLELYKDDGQTLIKGAWNWSGTGTNEFMSWQCPEDNTYYLKIYNHLETSGLDTGYAIKIYRPIGVFPGFISGLIKDSRTNQPVPAVRLRTVNGTGSGISDRNGIYVIVDEEGIYTLDAWVKDYEKFNKNVRIFPLDETPLNIFLNPLDSDGDRIPDQIEINTGTDPDNADTDGDGIMDGLEDTNQDGIWQKGIESDPRNPDTDNDGISDGYELTQDLEIFLNDAFQDKDTDGYCNLTEFNNSTNPNQQDRPGFNGYDYRTDSRTYSLHGNITYNECESGRVYIEVFDTADINVPFYTQTADIFDYYLDIPARDVHYVRIYIDVNKNYLFDSNEPYAFYELPITSISRGRNVTLFSRNSWHFSMSTIDDTGNPISEVIIMKMKKDDRCIGYVSPEMVYNEQTFEIQSEFIDDTLFINAQLGLLETFGKGASIGIGMVGHLALPDHDAPFSYVVNPEEVQTPDLTGFWSITLTYEGKGWDDNLRNGQQTEMINFISEQLDTENVFTGIVENKDQFIRLTANANTIEWQLEQKEDDIVIYHSRGAGTWKQNSVANLPSNKVMGTFAGKSADSSGTHSIDLGHFYAHFTPNPRSQLTVGSPSPIVYSNARFSIPLLMDTGNVPLGTYSTTISFNNNIIELANIHNKIPGIETLPLEEINTTGLITIGDNQNSARTAGPTGVIHLADFEFRVTGSPGTYGIFDIDNTLVLDTLSKPITITNGGGQLYIGPALVNAGDTAPMKIFYESTVEIPITILQAYNQFIGNYSMTFQYDPVLFRPITVIRGASNRHAGDVQFNVDETSGEIHIQGTWPKNEAPINHAEVAKIILKLDSIDEEGLSSPVKLKVQSLKNTDGKSIERYVKGALLDPKLGICGDVNQDNSIDMADSFLLSSYLLGEVSEDDLCLAVADTNDNGRIDIGDSMYIVQYILGKRDCICEDTIREICRNK</sequence>
<dbReference type="Pfam" id="PF00963">
    <property type="entry name" value="Cohesin"/>
    <property type="match status" value="1"/>
</dbReference>
<dbReference type="PROSITE" id="PS00448">
    <property type="entry name" value="CLOS_CELLULOSOME_RPT"/>
    <property type="match status" value="1"/>
</dbReference>
<comment type="caution">
    <text evidence="4">The sequence shown here is derived from an EMBL/GenBank/DDBJ whole genome shotgun (WGS) entry which is preliminary data.</text>
</comment>
<organism evidence="4 5">
    <name type="scientific">Candidatus Magnetoglobus multicellularis str. Araruama</name>
    <dbReference type="NCBI Taxonomy" id="890399"/>
    <lineage>
        <taxon>Bacteria</taxon>
        <taxon>Pseudomonadati</taxon>
        <taxon>Thermodesulfobacteriota</taxon>
        <taxon>Desulfobacteria</taxon>
        <taxon>Desulfobacterales</taxon>
        <taxon>Desulfobacteraceae</taxon>
        <taxon>Candidatus Magnetoglobus</taxon>
    </lineage>
</organism>
<dbReference type="Pfam" id="PF00404">
    <property type="entry name" value="Dockerin_1"/>
    <property type="match status" value="1"/>
</dbReference>
<dbReference type="GO" id="GO:0000272">
    <property type="term" value="P:polysaccharide catabolic process"/>
    <property type="evidence" value="ECO:0007669"/>
    <property type="project" value="InterPro"/>
</dbReference>
<dbReference type="GO" id="GO:0030246">
    <property type="term" value="F:carbohydrate binding"/>
    <property type="evidence" value="ECO:0007669"/>
    <property type="project" value="InterPro"/>
</dbReference>
<proteinExistence type="predicted"/>